<comment type="caution">
    <text evidence="2">The sequence shown here is derived from an EMBL/GenBank/DDBJ whole genome shotgun (WGS) entry which is preliminary data.</text>
</comment>
<dbReference type="EMBL" id="AUPC02000095">
    <property type="protein sequence ID" value="POG72444.1"/>
    <property type="molecule type" value="Genomic_DNA"/>
</dbReference>
<dbReference type="AlphaFoldDB" id="A0A2P4Q499"/>
<gene>
    <name evidence="2" type="ORF">GLOIN_2v1595198</name>
</gene>
<keyword evidence="1" id="KW-0812">Transmembrane</keyword>
<organism evidence="2 3">
    <name type="scientific">Rhizophagus irregularis (strain DAOM 181602 / DAOM 197198 / MUCL 43194)</name>
    <name type="common">Arbuscular mycorrhizal fungus</name>
    <name type="synonym">Glomus intraradices</name>
    <dbReference type="NCBI Taxonomy" id="747089"/>
    <lineage>
        <taxon>Eukaryota</taxon>
        <taxon>Fungi</taxon>
        <taxon>Fungi incertae sedis</taxon>
        <taxon>Mucoromycota</taxon>
        <taxon>Glomeromycotina</taxon>
        <taxon>Glomeromycetes</taxon>
        <taxon>Glomerales</taxon>
        <taxon>Glomeraceae</taxon>
        <taxon>Rhizophagus</taxon>
    </lineage>
</organism>
<feature type="transmembrane region" description="Helical" evidence="1">
    <location>
        <begin position="52"/>
        <end position="72"/>
    </location>
</feature>
<keyword evidence="3" id="KW-1185">Reference proteome</keyword>
<dbReference type="Proteomes" id="UP000018888">
    <property type="component" value="Unassembled WGS sequence"/>
</dbReference>
<accession>A0A2P4Q499</accession>
<evidence type="ECO:0000313" key="3">
    <source>
        <dbReference type="Proteomes" id="UP000018888"/>
    </source>
</evidence>
<proteinExistence type="predicted"/>
<evidence type="ECO:0000313" key="2">
    <source>
        <dbReference type="EMBL" id="POG72444.1"/>
    </source>
</evidence>
<sequence length="73" mass="8617">MISFTFISKNNEHRDLLMSIKKNITTLISFSNYLKTHLVFLILVFIKDYLGITIFKPINLYHALLFLFLLLIP</sequence>
<reference evidence="2 3" key="1">
    <citation type="journal article" date="2013" name="Proc. Natl. Acad. Sci. U.S.A.">
        <title>Genome of an arbuscular mycorrhizal fungus provides insight into the oldest plant symbiosis.</title>
        <authorList>
            <person name="Tisserant E."/>
            <person name="Malbreil M."/>
            <person name="Kuo A."/>
            <person name="Kohler A."/>
            <person name="Symeonidi A."/>
            <person name="Balestrini R."/>
            <person name="Charron P."/>
            <person name="Duensing N."/>
            <person name="Frei Dit Frey N."/>
            <person name="Gianinazzi-Pearson V."/>
            <person name="Gilbert L.B."/>
            <person name="Handa Y."/>
            <person name="Herr J.R."/>
            <person name="Hijri M."/>
            <person name="Koul R."/>
            <person name="Kawaguchi M."/>
            <person name="Krajinski F."/>
            <person name="Lammers P.J."/>
            <person name="Masclaux F.G."/>
            <person name="Murat C."/>
            <person name="Morin E."/>
            <person name="Ndikumana S."/>
            <person name="Pagni M."/>
            <person name="Petitpierre D."/>
            <person name="Requena N."/>
            <person name="Rosikiewicz P."/>
            <person name="Riley R."/>
            <person name="Saito K."/>
            <person name="San Clemente H."/>
            <person name="Shapiro H."/>
            <person name="van Tuinen D."/>
            <person name="Becard G."/>
            <person name="Bonfante P."/>
            <person name="Paszkowski U."/>
            <person name="Shachar-Hill Y.Y."/>
            <person name="Tuskan G.A."/>
            <person name="Young P.W."/>
            <person name="Sanders I.R."/>
            <person name="Henrissat B."/>
            <person name="Rensing S.A."/>
            <person name="Grigoriev I.V."/>
            <person name="Corradi N."/>
            <person name="Roux C."/>
            <person name="Martin F."/>
        </authorList>
    </citation>
    <scope>NUCLEOTIDE SEQUENCE [LARGE SCALE GENOMIC DNA]</scope>
    <source>
        <strain evidence="2 3">DAOM 197198</strain>
    </source>
</reference>
<keyword evidence="1" id="KW-0472">Membrane</keyword>
<keyword evidence="1" id="KW-1133">Transmembrane helix</keyword>
<protein>
    <submittedName>
        <fullName evidence="2">Uncharacterized protein</fullName>
    </submittedName>
</protein>
<name>A0A2P4Q499_RHIID</name>
<reference evidence="2 3" key="2">
    <citation type="journal article" date="2018" name="New Phytol.">
        <title>High intraspecific genome diversity in the model arbuscular mycorrhizal symbiont Rhizophagus irregularis.</title>
        <authorList>
            <person name="Chen E.C.H."/>
            <person name="Morin E."/>
            <person name="Beaudet D."/>
            <person name="Noel J."/>
            <person name="Yildirir G."/>
            <person name="Ndikumana S."/>
            <person name="Charron P."/>
            <person name="St-Onge C."/>
            <person name="Giorgi J."/>
            <person name="Kruger M."/>
            <person name="Marton T."/>
            <person name="Ropars J."/>
            <person name="Grigoriev I.V."/>
            <person name="Hainaut M."/>
            <person name="Henrissat B."/>
            <person name="Roux C."/>
            <person name="Martin F."/>
            <person name="Corradi N."/>
        </authorList>
    </citation>
    <scope>NUCLEOTIDE SEQUENCE [LARGE SCALE GENOMIC DNA]</scope>
    <source>
        <strain evidence="2 3">DAOM 197198</strain>
    </source>
</reference>
<feature type="transmembrane region" description="Helical" evidence="1">
    <location>
        <begin position="24"/>
        <end position="46"/>
    </location>
</feature>
<evidence type="ECO:0000256" key="1">
    <source>
        <dbReference type="SAM" id="Phobius"/>
    </source>
</evidence>